<gene>
    <name evidence="1" type="ORF">V1517DRAFT_320655</name>
</gene>
<accession>A0ACC3TQG8</accession>
<evidence type="ECO:0000313" key="1">
    <source>
        <dbReference type="EMBL" id="KAK9323402.1"/>
    </source>
</evidence>
<dbReference type="EMBL" id="MU970062">
    <property type="protein sequence ID" value="KAK9323402.1"/>
    <property type="molecule type" value="Genomic_DNA"/>
</dbReference>
<protein>
    <submittedName>
        <fullName evidence="1">SUR7/PalI family-domain-containing protein</fullName>
    </submittedName>
</protein>
<name>A0ACC3TQG8_9ASCO</name>
<organism evidence="1 2">
    <name type="scientific">Lipomyces orientalis</name>
    <dbReference type="NCBI Taxonomy" id="1233043"/>
    <lineage>
        <taxon>Eukaryota</taxon>
        <taxon>Fungi</taxon>
        <taxon>Dikarya</taxon>
        <taxon>Ascomycota</taxon>
        <taxon>Saccharomycotina</taxon>
        <taxon>Lipomycetes</taxon>
        <taxon>Lipomycetales</taxon>
        <taxon>Lipomycetaceae</taxon>
        <taxon>Lipomyces</taxon>
    </lineage>
</organism>
<comment type="caution">
    <text evidence="1">The sequence shown here is derived from an EMBL/GenBank/DDBJ whole genome shotgun (WGS) entry which is preliminary data.</text>
</comment>
<sequence>MAAKKFLLALLPFILLCGATLLLLFIVLAGIKDADPLNQIFYFEADTTGIGNAPPISRWTLWNTCGVSNGLNSNCTANKPAYAFQPAVNFGATSGVPPGITDNHTENFYLSRFAFAFFMIATIFSGFAFLAGLLALCSRWASCLTALLTIPALICAIIAASLATALYVMARDAFQSDGRSAHLGVKLFAFAWTSVACLFLCSIGYLLAFRAGRARTRGAVPLEGEKRRGRFFRRRRAFHADGESGTHVMEPQTTHEQSSF</sequence>
<evidence type="ECO:0000313" key="2">
    <source>
        <dbReference type="Proteomes" id="UP001489719"/>
    </source>
</evidence>
<reference evidence="2" key="1">
    <citation type="journal article" date="2024" name="Front. Bioeng. Biotechnol.">
        <title>Genome-scale model development and genomic sequencing of the oleaginous clade Lipomyces.</title>
        <authorList>
            <person name="Czajka J.J."/>
            <person name="Han Y."/>
            <person name="Kim J."/>
            <person name="Mondo S.J."/>
            <person name="Hofstad B.A."/>
            <person name="Robles A."/>
            <person name="Haridas S."/>
            <person name="Riley R."/>
            <person name="LaButti K."/>
            <person name="Pangilinan J."/>
            <person name="Andreopoulos W."/>
            <person name="Lipzen A."/>
            <person name="Yan J."/>
            <person name="Wang M."/>
            <person name="Ng V."/>
            <person name="Grigoriev I.V."/>
            <person name="Spatafora J.W."/>
            <person name="Magnuson J.K."/>
            <person name="Baker S.E."/>
            <person name="Pomraning K.R."/>
        </authorList>
    </citation>
    <scope>NUCLEOTIDE SEQUENCE [LARGE SCALE GENOMIC DNA]</scope>
    <source>
        <strain evidence="2">CBS 10300</strain>
    </source>
</reference>
<dbReference type="Proteomes" id="UP001489719">
    <property type="component" value="Unassembled WGS sequence"/>
</dbReference>
<keyword evidence="2" id="KW-1185">Reference proteome</keyword>
<proteinExistence type="predicted"/>